<feature type="transmembrane region" description="Helical" evidence="1">
    <location>
        <begin position="219"/>
        <end position="238"/>
    </location>
</feature>
<evidence type="ECO:0000259" key="2">
    <source>
        <dbReference type="Pfam" id="PF00487"/>
    </source>
</evidence>
<gene>
    <name evidence="3" type="ORF">PCOR1329_LOCUS16973</name>
</gene>
<evidence type="ECO:0000313" key="3">
    <source>
        <dbReference type="EMBL" id="CAK0812789.1"/>
    </source>
</evidence>
<feature type="transmembrane region" description="Helical" evidence="1">
    <location>
        <begin position="119"/>
        <end position="139"/>
    </location>
</feature>
<dbReference type="Proteomes" id="UP001189429">
    <property type="component" value="Unassembled WGS sequence"/>
</dbReference>
<dbReference type="Pfam" id="PF00487">
    <property type="entry name" value="FA_desaturase"/>
    <property type="match status" value="1"/>
</dbReference>
<keyword evidence="4" id="KW-1185">Reference proteome</keyword>
<organism evidence="3 4">
    <name type="scientific">Prorocentrum cordatum</name>
    <dbReference type="NCBI Taxonomy" id="2364126"/>
    <lineage>
        <taxon>Eukaryota</taxon>
        <taxon>Sar</taxon>
        <taxon>Alveolata</taxon>
        <taxon>Dinophyceae</taxon>
        <taxon>Prorocentrales</taxon>
        <taxon>Prorocentraceae</taxon>
        <taxon>Prorocentrum</taxon>
    </lineage>
</organism>
<keyword evidence="1" id="KW-0472">Membrane</keyword>
<feature type="domain" description="Fatty acid desaturase" evidence="2">
    <location>
        <begin position="121"/>
        <end position="369"/>
    </location>
</feature>
<keyword evidence="1" id="KW-0812">Transmembrane</keyword>
<comment type="caution">
    <text evidence="3">The sequence shown here is derived from an EMBL/GenBank/DDBJ whole genome shotgun (WGS) entry which is preliminary data.</text>
</comment>
<feature type="transmembrane region" description="Helical" evidence="1">
    <location>
        <begin position="244"/>
        <end position="264"/>
    </location>
</feature>
<name>A0ABN9R225_9DINO</name>
<proteinExistence type="predicted"/>
<dbReference type="EMBL" id="CAUYUJ010005226">
    <property type="protein sequence ID" value="CAK0812789.1"/>
    <property type="molecule type" value="Genomic_DNA"/>
</dbReference>
<dbReference type="InterPro" id="IPR012171">
    <property type="entry name" value="Fatty_acid_desaturase"/>
</dbReference>
<protein>
    <recommendedName>
        <fullName evidence="2">Fatty acid desaturase domain-containing protein</fullName>
    </recommendedName>
</protein>
<keyword evidence="1" id="KW-1133">Transmembrane helix</keyword>
<feature type="transmembrane region" description="Helical" evidence="1">
    <location>
        <begin position="93"/>
        <end position="113"/>
    </location>
</feature>
<dbReference type="PANTHER" id="PTHR19353:SF19">
    <property type="entry name" value="DELTA(5) FATTY ACID DESATURASE C-RELATED"/>
    <property type="match status" value="1"/>
</dbReference>
<reference evidence="3" key="1">
    <citation type="submission" date="2023-10" db="EMBL/GenBank/DDBJ databases">
        <authorList>
            <person name="Chen Y."/>
            <person name="Shah S."/>
            <person name="Dougan E. K."/>
            <person name="Thang M."/>
            <person name="Chan C."/>
        </authorList>
    </citation>
    <scope>NUCLEOTIDE SEQUENCE [LARGE SCALE GENOMIC DNA]</scope>
</reference>
<dbReference type="InterPro" id="IPR005804">
    <property type="entry name" value="FA_desaturase_dom"/>
</dbReference>
<sequence>MVEPPDVPRCPLGQFQLPEKYVGHPGGQYHISEAYASDSAAIMFLSYHSAVDMKKVAAKARVLGIDMPECGSGFDDVCSAIRQVQAEHPRQRLVFSVWCFAVSVALVVVTGLWIRRPTFGLAVAVGLAFEIYFFNVFHVRHHLGGRLFKHDLLDDMFDPLYTFLDYVYGYRPPAWHINHHTRHHIHTNTDKDPDVPGSYPGMRASEDQPLQWFHKYQTFYVPLALPFVIPMLPFYNVLASGGSIAALMAWLGTWWAMFYLHGWYGIGQYCFMYGVASVSITYKFLVSHVHPALGFAHSDPPGAQTMDVWMRQQIEESMTWGGYVGSFLFGGINTQIEHHISPALVPTFHPFLRPHLQRICEKHGINYTYEPTMMHAVWQFHKHLWALGQRSSPRP</sequence>
<evidence type="ECO:0000313" key="4">
    <source>
        <dbReference type="Proteomes" id="UP001189429"/>
    </source>
</evidence>
<evidence type="ECO:0000256" key="1">
    <source>
        <dbReference type="SAM" id="Phobius"/>
    </source>
</evidence>
<accession>A0ABN9R225</accession>
<dbReference type="PANTHER" id="PTHR19353">
    <property type="entry name" value="FATTY ACID DESATURASE 2"/>
    <property type="match status" value="1"/>
</dbReference>